<keyword evidence="1" id="KW-0472">Membrane</keyword>
<keyword evidence="1" id="KW-0812">Transmembrane</keyword>
<feature type="transmembrane region" description="Helical" evidence="1">
    <location>
        <begin position="16"/>
        <end position="36"/>
    </location>
</feature>
<accession>A0A1I0PE89</accession>
<protein>
    <submittedName>
        <fullName evidence="2">Uncharacterized protein</fullName>
    </submittedName>
</protein>
<keyword evidence="3" id="KW-1185">Reference proteome</keyword>
<evidence type="ECO:0000256" key="1">
    <source>
        <dbReference type="SAM" id="Phobius"/>
    </source>
</evidence>
<dbReference type="AlphaFoldDB" id="A0A1I0PE89"/>
<keyword evidence="1" id="KW-1133">Transmembrane helix</keyword>
<sequence length="37" mass="4338">MITSIVMMPIAYFTNWIKNSFIGFLTYFGIFIAIFIL</sequence>
<organism evidence="2 3">
    <name type="scientific">[Clostridium] fimetarium</name>
    <dbReference type="NCBI Taxonomy" id="99656"/>
    <lineage>
        <taxon>Bacteria</taxon>
        <taxon>Bacillati</taxon>
        <taxon>Bacillota</taxon>
        <taxon>Clostridia</taxon>
        <taxon>Lachnospirales</taxon>
        <taxon>Lachnospiraceae</taxon>
    </lineage>
</organism>
<dbReference type="EMBL" id="FOJI01000005">
    <property type="protein sequence ID" value="SEW12613.1"/>
    <property type="molecule type" value="Genomic_DNA"/>
</dbReference>
<evidence type="ECO:0000313" key="3">
    <source>
        <dbReference type="Proteomes" id="UP000199701"/>
    </source>
</evidence>
<proteinExistence type="predicted"/>
<name>A0A1I0PE89_9FIRM</name>
<evidence type="ECO:0000313" key="2">
    <source>
        <dbReference type="EMBL" id="SEW12613.1"/>
    </source>
</evidence>
<reference evidence="2 3" key="1">
    <citation type="submission" date="2016-10" db="EMBL/GenBank/DDBJ databases">
        <authorList>
            <person name="de Groot N.N."/>
        </authorList>
    </citation>
    <scope>NUCLEOTIDE SEQUENCE [LARGE SCALE GENOMIC DNA]</scope>
    <source>
        <strain evidence="2 3">DSM 9179</strain>
    </source>
</reference>
<dbReference type="Proteomes" id="UP000199701">
    <property type="component" value="Unassembled WGS sequence"/>
</dbReference>
<gene>
    <name evidence="2" type="ORF">SAMN05421659_10519</name>
</gene>